<dbReference type="GO" id="GO:0016787">
    <property type="term" value="F:hydrolase activity"/>
    <property type="evidence" value="ECO:0007669"/>
    <property type="project" value="UniProtKB-KW"/>
</dbReference>
<keyword evidence="1" id="KW-1133">Transmembrane helix</keyword>
<proteinExistence type="predicted"/>
<keyword evidence="2" id="KW-0378">Hydrolase</keyword>
<feature type="transmembrane region" description="Helical" evidence="1">
    <location>
        <begin position="6"/>
        <end position="23"/>
    </location>
</feature>
<reference evidence="2 3" key="1">
    <citation type="submission" date="2018-06" db="EMBL/GenBank/DDBJ databases">
        <authorList>
            <consortium name="Pathogen Informatics"/>
            <person name="Doyle S."/>
        </authorList>
    </citation>
    <scope>NUCLEOTIDE SEQUENCE [LARGE SCALE GENOMIC DNA]</scope>
    <source>
        <strain evidence="2 3">NCTC13465</strain>
    </source>
</reference>
<dbReference type="EMBL" id="UAWQ01000022">
    <property type="protein sequence ID" value="SQC64333.1"/>
    <property type="molecule type" value="Genomic_DNA"/>
</dbReference>
<name>A0A2X3GTY2_KLEPN</name>
<evidence type="ECO:0000313" key="3">
    <source>
        <dbReference type="Proteomes" id="UP000251721"/>
    </source>
</evidence>
<dbReference type="Proteomes" id="UP000251721">
    <property type="component" value="Unassembled WGS sequence"/>
</dbReference>
<sequence>MTLDARWLWISILPWLLVMGWRFQSWRHSPALCLSVLFLLTRPFSRQPPADEWRVTMLDVGQGLAMVIERHGKALLYDTGPAWPQGDSVNR</sequence>
<evidence type="ECO:0000256" key="1">
    <source>
        <dbReference type="SAM" id="Phobius"/>
    </source>
</evidence>
<accession>A0A2X3GTY2</accession>
<dbReference type="SUPFAM" id="SSF56281">
    <property type="entry name" value="Metallo-hydrolase/oxidoreductase"/>
    <property type="match status" value="1"/>
</dbReference>
<keyword evidence="1" id="KW-0472">Membrane</keyword>
<keyword evidence="1" id="KW-0812">Transmembrane</keyword>
<evidence type="ECO:0000313" key="2">
    <source>
        <dbReference type="EMBL" id="SQC64333.1"/>
    </source>
</evidence>
<gene>
    <name evidence="2" type="primary">ycaI_2</name>
    <name evidence="2" type="ORF">NCTC13465_06864</name>
</gene>
<protein>
    <submittedName>
        <fullName evidence="2">Putative recombination protein with metallo-hydrolase domain</fullName>
    </submittedName>
</protein>
<dbReference type="InterPro" id="IPR036866">
    <property type="entry name" value="RibonucZ/Hydroxyglut_hydro"/>
</dbReference>
<dbReference type="AlphaFoldDB" id="A0A2X3GTY2"/>
<organism evidence="2 3">
    <name type="scientific">Klebsiella pneumoniae</name>
    <dbReference type="NCBI Taxonomy" id="573"/>
    <lineage>
        <taxon>Bacteria</taxon>
        <taxon>Pseudomonadati</taxon>
        <taxon>Pseudomonadota</taxon>
        <taxon>Gammaproteobacteria</taxon>
        <taxon>Enterobacterales</taxon>
        <taxon>Enterobacteriaceae</taxon>
        <taxon>Klebsiella/Raoultella group</taxon>
        <taxon>Klebsiella</taxon>
        <taxon>Klebsiella pneumoniae complex</taxon>
    </lineage>
</organism>